<organism evidence="2 3">
    <name type="scientific">Olea europaea subsp. europaea</name>
    <dbReference type="NCBI Taxonomy" id="158383"/>
    <lineage>
        <taxon>Eukaryota</taxon>
        <taxon>Viridiplantae</taxon>
        <taxon>Streptophyta</taxon>
        <taxon>Embryophyta</taxon>
        <taxon>Tracheophyta</taxon>
        <taxon>Spermatophyta</taxon>
        <taxon>Magnoliopsida</taxon>
        <taxon>eudicotyledons</taxon>
        <taxon>Gunneridae</taxon>
        <taxon>Pentapetalae</taxon>
        <taxon>asterids</taxon>
        <taxon>lamiids</taxon>
        <taxon>Lamiales</taxon>
        <taxon>Oleaceae</taxon>
        <taxon>Oleeae</taxon>
        <taxon>Olea</taxon>
    </lineage>
</organism>
<dbReference type="OrthoDB" id="913743at2759"/>
<keyword evidence="3" id="KW-1185">Reference proteome</keyword>
<proteinExistence type="predicted"/>
<feature type="region of interest" description="Disordered" evidence="1">
    <location>
        <begin position="245"/>
        <end position="332"/>
    </location>
</feature>
<comment type="caution">
    <text evidence="2">The sequence shown here is derived from an EMBL/GenBank/DDBJ whole genome shotgun (WGS) entry which is preliminary data.</text>
</comment>
<protein>
    <submittedName>
        <fullName evidence="2">Uncharacterized protein</fullName>
    </submittedName>
</protein>
<sequence>MWPPVGGGGLEVEEPARVRRSFERTQRSSQAGDLEARDGERDVILISGFTLYNFREEMWTGVCVDVKGHWDGEGEYNEDDNVAAIEKDGIANLRKSSNDMDFEPLVPENARLRGHVSQRSNLRYIKTVVEHFDERQREEFRNSCLGFLSEIWAFEAVPEIGDRFGERLGERSPRLLGWTSTKQPQQRTYDAFFKNVQLHVYATLRPTETERGQPHIATLVLLNDDPVPALDDLARDSVAPQFQAERIGTPEGDTSAEAHDGGGTSGEEELGADESGEEEGGDSEEDDSEDSDGDRVGRSGQTGTPPPHQHRATSPMAPSTSHVRPTAAATSSLTADDIQRMLLDQRILFEMRLRTVKLELMQHMSDEFKNLKDFISTLVPAFGSTTTACATDVDPEPRQSDYGGFAGHHPSPDGIDEDMGIDRQEGDGMCINEEHMEPCLDEQDMPLATGTESVEDIAHIQPCPEDRPVPEPSTMEEVQVEGAHHPSPGNCEKEKDMVPTGTINLQDTVHIEPCPDNDLVLALVAVDEVQVPVDVARPGRAVTTNRRRSARLRHPAPATRTPYTRGSAKQKH</sequence>
<accession>A0A8S0UFX1</accession>
<dbReference type="Proteomes" id="UP000594638">
    <property type="component" value="Unassembled WGS sequence"/>
</dbReference>
<feature type="compositionally biased region" description="Basic residues" evidence="1">
    <location>
        <begin position="545"/>
        <end position="554"/>
    </location>
</feature>
<gene>
    <name evidence="2" type="ORF">OLEA9_A023074</name>
</gene>
<evidence type="ECO:0000256" key="1">
    <source>
        <dbReference type="SAM" id="MobiDB-lite"/>
    </source>
</evidence>
<dbReference type="Gramene" id="OE9A023074T1">
    <property type="protein sequence ID" value="OE9A023074C1"/>
    <property type="gene ID" value="OE9A023074"/>
</dbReference>
<name>A0A8S0UFX1_OLEEU</name>
<feature type="compositionally biased region" description="Gly residues" evidence="1">
    <location>
        <begin position="1"/>
        <end position="10"/>
    </location>
</feature>
<feature type="region of interest" description="Disordered" evidence="1">
    <location>
        <begin position="540"/>
        <end position="572"/>
    </location>
</feature>
<dbReference type="AlphaFoldDB" id="A0A8S0UFX1"/>
<dbReference type="EMBL" id="CACTIH010007631">
    <property type="protein sequence ID" value="CAA3016599.1"/>
    <property type="molecule type" value="Genomic_DNA"/>
</dbReference>
<feature type="region of interest" description="Disordered" evidence="1">
    <location>
        <begin position="1"/>
        <end position="35"/>
    </location>
</feature>
<feature type="compositionally biased region" description="Basic and acidic residues" evidence="1">
    <location>
        <begin position="14"/>
        <end position="26"/>
    </location>
</feature>
<evidence type="ECO:0000313" key="3">
    <source>
        <dbReference type="Proteomes" id="UP000594638"/>
    </source>
</evidence>
<evidence type="ECO:0000313" key="2">
    <source>
        <dbReference type="EMBL" id="CAA3016599.1"/>
    </source>
</evidence>
<feature type="compositionally biased region" description="Acidic residues" evidence="1">
    <location>
        <begin position="266"/>
        <end position="292"/>
    </location>
</feature>
<reference evidence="2 3" key="1">
    <citation type="submission" date="2019-12" db="EMBL/GenBank/DDBJ databases">
        <authorList>
            <person name="Alioto T."/>
            <person name="Alioto T."/>
            <person name="Gomez Garrido J."/>
        </authorList>
    </citation>
    <scope>NUCLEOTIDE SEQUENCE [LARGE SCALE GENOMIC DNA]</scope>
</reference>